<name>A0A1W1UFR5_9DEIO</name>
<dbReference type="Proteomes" id="UP000192582">
    <property type="component" value="Unassembled WGS sequence"/>
</dbReference>
<dbReference type="AlphaFoldDB" id="A0A1W1UFR5"/>
<sequence length="123" mass="14105">MTGQSERVWGQQALDTPQGNGAELVQALHALDLMLQHAACLLSSLPWERADDEPELRERLAGLSWRREVFGREVAQLQTRGHPFSPQHARLLSVARHETEHLRREICRLGQGLYGTRRPEERH</sequence>
<dbReference type="RefSeq" id="WP_084045587.1">
    <property type="nucleotide sequence ID" value="NZ_FWWU01000004.1"/>
</dbReference>
<dbReference type="STRING" id="695939.SAMN00790413_05349"/>
<reference evidence="1 2" key="1">
    <citation type="submission" date="2017-04" db="EMBL/GenBank/DDBJ databases">
        <authorList>
            <person name="Afonso C.L."/>
            <person name="Miller P.J."/>
            <person name="Scott M.A."/>
            <person name="Spackman E."/>
            <person name="Goraichik I."/>
            <person name="Dimitrov K.M."/>
            <person name="Suarez D.L."/>
            <person name="Swayne D.E."/>
        </authorList>
    </citation>
    <scope>NUCLEOTIDE SEQUENCE [LARGE SCALE GENOMIC DNA]</scope>
    <source>
        <strain evidence="1 2">KR-140</strain>
    </source>
</reference>
<proteinExistence type="predicted"/>
<protein>
    <submittedName>
        <fullName evidence="1">Uncharacterized protein</fullName>
    </submittedName>
</protein>
<keyword evidence="2" id="KW-1185">Reference proteome</keyword>
<organism evidence="1 2">
    <name type="scientific">Deinococcus hopiensis KR-140</name>
    <dbReference type="NCBI Taxonomy" id="695939"/>
    <lineage>
        <taxon>Bacteria</taxon>
        <taxon>Thermotogati</taxon>
        <taxon>Deinococcota</taxon>
        <taxon>Deinococci</taxon>
        <taxon>Deinococcales</taxon>
        <taxon>Deinococcaceae</taxon>
        <taxon>Deinococcus</taxon>
    </lineage>
</organism>
<dbReference type="EMBL" id="FWWU01000004">
    <property type="protein sequence ID" value="SMB79873.1"/>
    <property type="molecule type" value="Genomic_DNA"/>
</dbReference>
<evidence type="ECO:0000313" key="2">
    <source>
        <dbReference type="Proteomes" id="UP000192582"/>
    </source>
</evidence>
<gene>
    <name evidence="1" type="ORF">SAMN00790413_05349</name>
</gene>
<accession>A0A1W1UFR5</accession>
<evidence type="ECO:0000313" key="1">
    <source>
        <dbReference type="EMBL" id="SMB79873.1"/>
    </source>
</evidence>